<dbReference type="Gene3D" id="2.40.50.100">
    <property type="match status" value="1"/>
</dbReference>
<dbReference type="EMBL" id="CP026377">
    <property type="protein sequence ID" value="AUX94296.1"/>
    <property type="molecule type" value="Genomic_DNA"/>
</dbReference>
<protein>
    <submittedName>
        <fullName evidence="5">Efflux transporter periplasmic adaptor subunit</fullName>
    </submittedName>
</protein>
<keyword evidence="2" id="KW-1133">Transmembrane helix</keyword>
<dbReference type="Proteomes" id="UP000238365">
    <property type="component" value="Chromosome"/>
</dbReference>
<feature type="transmembrane region" description="Helical" evidence="2">
    <location>
        <begin position="12"/>
        <end position="31"/>
    </location>
</feature>
<accession>A0A2L0IIA5</accession>
<dbReference type="Pfam" id="PF25917">
    <property type="entry name" value="BSH_RND"/>
    <property type="match status" value="1"/>
</dbReference>
<comment type="similarity">
    <text evidence="1">Belongs to the membrane fusion protein (MFP) (TC 8.A.1) family.</text>
</comment>
<dbReference type="Gene3D" id="1.10.287.470">
    <property type="entry name" value="Helix hairpin bin"/>
    <property type="match status" value="1"/>
</dbReference>
<evidence type="ECO:0000313" key="5">
    <source>
        <dbReference type="EMBL" id="AUX94296.1"/>
    </source>
</evidence>
<dbReference type="InterPro" id="IPR050739">
    <property type="entry name" value="MFP"/>
</dbReference>
<dbReference type="InterPro" id="IPR058625">
    <property type="entry name" value="MdtA-like_BSH"/>
</dbReference>
<organism evidence="5 6">
    <name type="scientific">Mixta gaviniae</name>
    <dbReference type="NCBI Taxonomy" id="665914"/>
    <lineage>
        <taxon>Bacteria</taxon>
        <taxon>Pseudomonadati</taxon>
        <taxon>Pseudomonadota</taxon>
        <taxon>Gammaproteobacteria</taxon>
        <taxon>Enterobacterales</taxon>
        <taxon>Erwiniaceae</taxon>
        <taxon>Mixta</taxon>
    </lineage>
</organism>
<name>A0A2L0IIA5_9GAMM</name>
<reference evidence="5 6" key="1">
    <citation type="submission" date="2018-01" db="EMBL/GenBank/DDBJ databases">
        <title>Complete and assembled Genome of Pantoea gaviniae DSM22758T.</title>
        <authorList>
            <person name="Stevens M.J.A."/>
            <person name="Zurfluh K."/>
            <person name="Stephan R."/>
        </authorList>
    </citation>
    <scope>NUCLEOTIDE SEQUENCE [LARGE SCALE GENOMIC DNA]</scope>
    <source>
        <strain evidence="5 6">DSM 22758</strain>
    </source>
</reference>
<dbReference type="KEGG" id="pgz:C2E15_15265"/>
<feature type="domain" description="CusB-like beta-barrel" evidence="4">
    <location>
        <begin position="250"/>
        <end position="291"/>
    </location>
</feature>
<dbReference type="Pfam" id="PF25954">
    <property type="entry name" value="Beta-barrel_RND_2"/>
    <property type="match status" value="1"/>
</dbReference>
<keyword evidence="6" id="KW-1185">Reference proteome</keyword>
<evidence type="ECO:0000256" key="2">
    <source>
        <dbReference type="SAM" id="Phobius"/>
    </source>
</evidence>
<evidence type="ECO:0000313" key="6">
    <source>
        <dbReference type="Proteomes" id="UP000238365"/>
    </source>
</evidence>
<dbReference type="AlphaFoldDB" id="A0A2L0IIA5"/>
<dbReference type="RefSeq" id="WP_104958127.1">
    <property type="nucleotide sequence ID" value="NZ_CP026377.1"/>
</dbReference>
<dbReference type="SUPFAM" id="SSF111369">
    <property type="entry name" value="HlyD-like secretion proteins"/>
    <property type="match status" value="2"/>
</dbReference>
<proteinExistence type="inferred from homology"/>
<evidence type="ECO:0000259" key="4">
    <source>
        <dbReference type="Pfam" id="PF25954"/>
    </source>
</evidence>
<keyword evidence="2" id="KW-0812">Transmembrane</keyword>
<dbReference type="InterPro" id="IPR058792">
    <property type="entry name" value="Beta-barrel_RND_2"/>
</dbReference>
<dbReference type="GO" id="GO:0055085">
    <property type="term" value="P:transmembrane transport"/>
    <property type="evidence" value="ECO:0007669"/>
    <property type="project" value="InterPro"/>
</dbReference>
<dbReference type="PANTHER" id="PTHR30386">
    <property type="entry name" value="MEMBRANE FUSION SUBUNIT OF EMRAB-TOLC MULTIDRUG EFFLUX PUMP"/>
    <property type="match status" value="1"/>
</dbReference>
<sequence length="343" mass="36909">MISFTPAKRTGLLAVLLIVLLAIAFFIWSAMTRADYRTDDAWVTADYTLVAPKVAGYIREVRVRDNQQVKAGDLLATLDDRDYRVALESAEANLQLSEAKLAGILAQREQQQAVIAQNRAAVNASQATLSYAGQNAERYRRLLQSGTATADEQQKASSTMRSAAAQVDQSRAAALAAEKQTAILLADQKQAEADIAAAKASVDQAKLNLSYTRIVAPVSGMVGQRALRQGAYVSAGSRLLALVPLQQSYIIANYLETQLDNVKPGQPVEIKVDALPGHRFHGRVDSIAPATGATFSAIAADNATGNFTKVVQRLPVKIVLDAQQPDLARLRVGMSVIPEIKVE</sequence>
<evidence type="ECO:0000259" key="3">
    <source>
        <dbReference type="Pfam" id="PF25917"/>
    </source>
</evidence>
<keyword evidence="2" id="KW-0472">Membrane</keyword>
<dbReference type="PANTHER" id="PTHR30386:SF24">
    <property type="entry name" value="MULTIDRUG RESISTANCE EFFLUX PUMP"/>
    <property type="match status" value="1"/>
</dbReference>
<evidence type="ECO:0000256" key="1">
    <source>
        <dbReference type="ARBA" id="ARBA00009477"/>
    </source>
</evidence>
<gene>
    <name evidence="5" type="ORF">C2E15_15265</name>
</gene>
<feature type="domain" description="Multidrug resistance protein MdtA-like barrel-sandwich hybrid" evidence="3">
    <location>
        <begin position="50"/>
        <end position="241"/>
    </location>
</feature>
<dbReference type="Gene3D" id="2.40.30.170">
    <property type="match status" value="1"/>
</dbReference>